<feature type="compositionally biased region" description="Basic and acidic residues" evidence="1">
    <location>
        <begin position="26"/>
        <end position="48"/>
    </location>
</feature>
<dbReference type="STRING" id="1280948.HY36_14630"/>
<evidence type="ECO:0000313" key="3">
    <source>
        <dbReference type="EMBL" id="HBQ50026.1"/>
    </source>
</evidence>
<dbReference type="EMBL" id="DMBR01000106">
    <property type="protein sequence ID" value="HAE93624.1"/>
    <property type="molecule type" value="Genomic_DNA"/>
</dbReference>
<dbReference type="AlphaFoldDB" id="A0A059E7A7"/>
<evidence type="ECO:0000256" key="1">
    <source>
        <dbReference type="SAM" id="MobiDB-lite"/>
    </source>
</evidence>
<evidence type="ECO:0000313" key="7">
    <source>
        <dbReference type="Proteomes" id="UP000263957"/>
    </source>
</evidence>
<dbReference type="EMBL" id="DOGS01000285">
    <property type="protein sequence ID" value="HBQ50026.1"/>
    <property type="molecule type" value="Genomic_DNA"/>
</dbReference>
<feature type="region of interest" description="Disordered" evidence="1">
    <location>
        <begin position="25"/>
        <end position="63"/>
    </location>
</feature>
<evidence type="ECO:0000313" key="5">
    <source>
        <dbReference type="Proteomes" id="UP000024547"/>
    </source>
</evidence>
<name>A0A059E7A7_9PROT</name>
<proteinExistence type="predicted"/>
<reference evidence="4 5" key="1">
    <citation type="journal article" date="2014" name="Antonie Van Leeuwenhoek">
        <title>Hyphomonas beringensis sp. nov. and Hyphomonas chukchiensis sp. nov., isolated from surface seawater of the Bering Sea and Chukchi Sea.</title>
        <authorList>
            <person name="Li C."/>
            <person name="Lai Q."/>
            <person name="Li G."/>
            <person name="Dong C."/>
            <person name="Wang J."/>
            <person name="Liao Y."/>
            <person name="Shao Z."/>
        </authorList>
    </citation>
    <scope>NUCLEOTIDE SEQUENCE [LARGE SCALE GENOMIC DNA]</scope>
    <source>
        <strain evidence="4 5">22II1-22F38</strain>
    </source>
</reference>
<evidence type="ECO:0000313" key="6">
    <source>
        <dbReference type="Proteomes" id="UP000259173"/>
    </source>
</evidence>
<dbReference type="Proteomes" id="UP000024547">
    <property type="component" value="Unassembled WGS sequence"/>
</dbReference>
<dbReference type="PATRIC" id="fig|1280948.3.peg.1162"/>
<evidence type="ECO:0000313" key="2">
    <source>
        <dbReference type="EMBL" id="HAE93624.1"/>
    </source>
</evidence>
<dbReference type="Proteomes" id="UP000259173">
    <property type="component" value="Unassembled WGS sequence"/>
</dbReference>
<accession>A0A059E7A7</accession>
<sequence length="63" mass="6608">MIAAGVLGAAGAAFAGQKYGRKFLRQHRDDDTSAKARNGEDTSSEFRAHKGVSSPHGDPVTAH</sequence>
<reference evidence="6 7" key="2">
    <citation type="journal article" date="2018" name="Nat. Biotechnol.">
        <title>A standardized bacterial taxonomy based on genome phylogeny substantially revises the tree of life.</title>
        <authorList>
            <person name="Parks D.H."/>
            <person name="Chuvochina M."/>
            <person name="Waite D.W."/>
            <person name="Rinke C."/>
            <person name="Skarshewski A."/>
            <person name="Chaumeil P.A."/>
            <person name="Hugenholtz P."/>
        </authorList>
    </citation>
    <scope>NUCLEOTIDE SEQUENCE [LARGE SCALE GENOMIC DNA]</scope>
    <source>
        <strain evidence="3">UBA10378</strain>
        <strain evidence="2">UBA8557</strain>
    </source>
</reference>
<evidence type="ECO:0000313" key="4">
    <source>
        <dbReference type="EMBL" id="KCZ63528.1"/>
    </source>
</evidence>
<comment type="caution">
    <text evidence="4">The sequence shown here is derived from an EMBL/GenBank/DDBJ whole genome shotgun (WGS) entry which is preliminary data.</text>
</comment>
<protein>
    <submittedName>
        <fullName evidence="4">Uncharacterized protein</fullName>
    </submittedName>
</protein>
<dbReference type="Proteomes" id="UP000263957">
    <property type="component" value="Unassembled WGS sequence"/>
</dbReference>
<gene>
    <name evidence="2" type="ORF">DCG65_03630</name>
    <name evidence="3" type="ORF">DD728_14315</name>
    <name evidence="4" type="ORF">HY36_14630</name>
</gene>
<dbReference type="EMBL" id="AWFH01000006">
    <property type="protein sequence ID" value="KCZ63528.1"/>
    <property type="molecule type" value="Genomic_DNA"/>
</dbReference>
<organism evidence="4 5">
    <name type="scientific">Hyphomonas atlantica</name>
    <dbReference type="NCBI Taxonomy" id="1280948"/>
    <lineage>
        <taxon>Bacteria</taxon>
        <taxon>Pseudomonadati</taxon>
        <taxon>Pseudomonadota</taxon>
        <taxon>Alphaproteobacteria</taxon>
        <taxon>Hyphomonadales</taxon>
        <taxon>Hyphomonadaceae</taxon>
        <taxon>Hyphomonas</taxon>
    </lineage>
</organism>
<keyword evidence="5" id="KW-1185">Reference proteome</keyword>